<accession>A0A7W7Q6X1</accession>
<organism evidence="2 3">
    <name type="scientific">Actinophytocola algeriensis</name>
    <dbReference type="NCBI Taxonomy" id="1768010"/>
    <lineage>
        <taxon>Bacteria</taxon>
        <taxon>Bacillati</taxon>
        <taxon>Actinomycetota</taxon>
        <taxon>Actinomycetes</taxon>
        <taxon>Pseudonocardiales</taxon>
        <taxon>Pseudonocardiaceae</taxon>
    </lineage>
</organism>
<gene>
    <name evidence="2" type="ORF">FHR82_004200</name>
</gene>
<evidence type="ECO:0000256" key="1">
    <source>
        <dbReference type="SAM" id="SignalP"/>
    </source>
</evidence>
<evidence type="ECO:0000313" key="3">
    <source>
        <dbReference type="Proteomes" id="UP000520767"/>
    </source>
</evidence>
<dbReference type="EMBL" id="JACHJQ010000004">
    <property type="protein sequence ID" value="MBB4907958.1"/>
    <property type="molecule type" value="Genomic_DNA"/>
</dbReference>
<dbReference type="Pfam" id="PF11301">
    <property type="entry name" value="DUF3103"/>
    <property type="match status" value="1"/>
</dbReference>
<dbReference type="RefSeq" id="WP_221464014.1">
    <property type="nucleotide sequence ID" value="NZ_JACHJQ010000004.1"/>
</dbReference>
<evidence type="ECO:0000313" key="2">
    <source>
        <dbReference type="EMBL" id="MBB4907958.1"/>
    </source>
</evidence>
<dbReference type="AlphaFoldDB" id="A0A7W7Q6X1"/>
<feature type="signal peptide" evidence="1">
    <location>
        <begin position="1"/>
        <end position="27"/>
    </location>
</feature>
<dbReference type="Proteomes" id="UP000520767">
    <property type="component" value="Unassembled WGS sequence"/>
</dbReference>
<keyword evidence="3" id="KW-1185">Reference proteome</keyword>
<dbReference type="InterPro" id="IPR021452">
    <property type="entry name" value="DUF3103"/>
</dbReference>
<reference evidence="2 3" key="1">
    <citation type="submission" date="2020-08" db="EMBL/GenBank/DDBJ databases">
        <title>Genomic Encyclopedia of Type Strains, Phase III (KMG-III): the genomes of soil and plant-associated and newly described type strains.</title>
        <authorList>
            <person name="Whitman W."/>
        </authorList>
    </citation>
    <scope>NUCLEOTIDE SEQUENCE [LARGE SCALE GENOMIC DNA]</scope>
    <source>
        <strain evidence="2 3">CECT 8960</strain>
    </source>
</reference>
<keyword evidence="1" id="KW-0732">Signal</keyword>
<evidence type="ECO:0008006" key="4">
    <source>
        <dbReference type="Google" id="ProtNLM"/>
    </source>
</evidence>
<sequence length="353" mass="37042">MLSSRLLTSLGAAVVAVGVLAAPMANAEPAPDSVAEVTDHLARQLAGEFAPEAGNLLPATADRAVNLARAPENSALGRAVRAANRAVLSAKGLPPDGTSLLTVRLADPGMVPALRRGVAPLVASSPSDDTVTSVTAYDRAARPVPLDPDTVPTRPVYLVEVDTAKAVAMGMKVVDATLSAHGQAATVRAAAGYWATQVTSIRLNDDKEPWHKGGAEIFAIAAGFGQDGKVKVDTAEMPYLDHDGTTYYPGQLLVHFSAYKYNLADLVLMEEDGGTNYRELALALSQALLTIIDGGAYIPLVNAILNAIPDDWWTDDPDYVDSWYTLSTATSGTFTGAAANGTMTVNPYWVQPL</sequence>
<proteinExistence type="predicted"/>
<protein>
    <recommendedName>
        <fullName evidence="4">DUF3103 family protein</fullName>
    </recommendedName>
</protein>
<name>A0A7W7Q6X1_9PSEU</name>
<feature type="chain" id="PRO_5030564070" description="DUF3103 family protein" evidence="1">
    <location>
        <begin position="28"/>
        <end position="353"/>
    </location>
</feature>
<comment type="caution">
    <text evidence="2">The sequence shown here is derived from an EMBL/GenBank/DDBJ whole genome shotgun (WGS) entry which is preliminary data.</text>
</comment>